<evidence type="ECO:0000259" key="15">
    <source>
        <dbReference type="PROSITE" id="PS51094"/>
    </source>
</evidence>
<dbReference type="PROSITE" id="PS00372">
    <property type="entry name" value="PTS_EIIA_TYPE_2_HIS"/>
    <property type="match status" value="1"/>
</dbReference>
<dbReference type="NCBIfam" id="TIGR01417">
    <property type="entry name" value="PTS_I_fam"/>
    <property type="match status" value="1"/>
</dbReference>
<dbReference type="EMBL" id="BJXB01000010">
    <property type="protein sequence ID" value="GEM46929.1"/>
    <property type="molecule type" value="Genomic_DNA"/>
</dbReference>
<dbReference type="InterPro" id="IPR016152">
    <property type="entry name" value="PTrfase/Anion_transptr"/>
</dbReference>
<dbReference type="GO" id="GO:0005737">
    <property type="term" value="C:cytoplasm"/>
    <property type="evidence" value="ECO:0007669"/>
    <property type="project" value="UniProtKB-SubCell"/>
</dbReference>
<evidence type="ECO:0000256" key="12">
    <source>
        <dbReference type="ARBA" id="ARBA00022723"/>
    </source>
</evidence>
<dbReference type="InterPro" id="IPR018274">
    <property type="entry name" value="PEP_util_AS"/>
</dbReference>
<dbReference type="Gene3D" id="3.20.20.60">
    <property type="entry name" value="Phosphoenolpyruvate-binding domains"/>
    <property type="match status" value="1"/>
</dbReference>
<evidence type="ECO:0000256" key="2">
    <source>
        <dbReference type="ARBA" id="ARBA00001946"/>
    </source>
</evidence>
<dbReference type="Gene3D" id="3.30.1340.10">
    <property type="entry name" value="HPr-like"/>
    <property type="match status" value="1"/>
</dbReference>
<accession>A0A511N256</accession>
<dbReference type="InterPro" id="IPR002178">
    <property type="entry name" value="PTS_EIIA_type-2_dom"/>
</dbReference>
<keyword evidence="17" id="KW-0670">Pyruvate</keyword>
<dbReference type="Gene3D" id="1.10.274.10">
    <property type="entry name" value="PtsI, HPr-binding domain"/>
    <property type="match status" value="1"/>
</dbReference>
<protein>
    <recommendedName>
        <fullName evidence="5">phosphoenolpyruvate--protein phosphotransferase</fullName>
        <ecNumber evidence="5">2.7.3.9</ecNumber>
    </recommendedName>
</protein>
<comment type="similarity">
    <text evidence="4">Belongs to the PEP-utilizing enzyme family.</text>
</comment>
<dbReference type="Proteomes" id="UP000321306">
    <property type="component" value="Unassembled WGS sequence"/>
</dbReference>
<evidence type="ECO:0000259" key="16">
    <source>
        <dbReference type="PROSITE" id="PS51350"/>
    </source>
</evidence>
<keyword evidence="10 17" id="KW-0808">Transferase</keyword>
<evidence type="ECO:0000256" key="1">
    <source>
        <dbReference type="ARBA" id="ARBA00000683"/>
    </source>
</evidence>
<dbReference type="InterPro" id="IPR008279">
    <property type="entry name" value="PEP-util_enz_mobile_dom"/>
</dbReference>
<evidence type="ECO:0000256" key="7">
    <source>
        <dbReference type="ARBA" id="ARBA00022490"/>
    </source>
</evidence>
<feature type="domain" description="HPr" evidence="16">
    <location>
        <begin position="154"/>
        <end position="241"/>
    </location>
</feature>
<dbReference type="PANTHER" id="PTHR46244:SF6">
    <property type="entry name" value="PHOSPHOENOLPYRUVATE-PROTEIN PHOSPHOTRANSFERASE"/>
    <property type="match status" value="1"/>
</dbReference>
<dbReference type="SUPFAM" id="SSF51621">
    <property type="entry name" value="Phosphoenolpyruvate/pyruvate domain"/>
    <property type="match status" value="1"/>
</dbReference>
<dbReference type="Pfam" id="PF00359">
    <property type="entry name" value="PTS_EIIA_2"/>
    <property type="match status" value="1"/>
</dbReference>
<dbReference type="PROSITE" id="PS00742">
    <property type="entry name" value="PEP_ENZYMES_2"/>
    <property type="match status" value="1"/>
</dbReference>
<dbReference type="Pfam" id="PF05524">
    <property type="entry name" value="PEP-utilisers_N"/>
    <property type="match status" value="1"/>
</dbReference>
<dbReference type="InterPro" id="IPR008731">
    <property type="entry name" value="PTS_EIN"/>
</dbReference>
<feature type="domain" description="PTS EIIA type-2" evidence="15">
    <location>
        <begin position="2"/>
        <end position="141"/>
    </location>
</feature>
<dbReference type="GO" id="GO:0008965">
    <property type="term" value="F:phosphoenolpyruvate-protein phosphotransferase activity"/>
    <property type="evidence" value="ECO:0007669"/>
    <property type="project" value="UniProtKB-EC"/>
</dbReference>
<dbReference type="InterPro" id="IPR000121">
    <property type="entry name" value="PEP_util_C"/>
</dbReference>
<dbReference type="InterPro" id="IPR040442">
    <property type="entry name" value="Pyrv_kinase-like_dom_sf"/>
</dbReference>
<gene>
    <name evidence="17" type="ORF">DC3_25640</name>
</gene>
<sequence>MLQLKREDVLLAAHASTQRDAIEQVAALLAQNGFIDPAYAQSMLEREQTATTYLAHGVAIPHGLPQHRSLVHKTGLAVLQIPEGVQWGPEKAHLLIGIASQSDEHLEILRRLTRVLGEAEKIRALHTTTSPEDIIEFLTGNRPEPEAKGLPDFPEGFEVVLPNPTGMHARPARNLVELVSTFDAQVRIRAGNRTAEASSMMDLLGLGASRGTLLHVSAQGKDAKNVLTRLKKAILEGLGDDLTEPVTETSHPALHFQASSGLQLQGLAASVGLAIGEIHQHRVLHLQVEDTPADMADETEKLQKALDQAQSELLDLAEGVRHRLGSGKAEIFQAQASLLEDPALIQQVVSTMLQGHSAAWAFQQVLNERIGQLKKLDDPVLAARAVDFSDVKDRVLGHLLGQINQSTLKLDRPVVLIAEDLTPSDTAMLDPDLILGFCTAVGGPTSHSAILARSLGIPAVVGAGRDVLSIPAGSKSILDGFSGTLYVEPSAEDIREAQTTLRNWQEELEVARAARHQPATTTDGVSIEVAANVNRASDVPAALENGAEGVGLMRTEFLFLESDHAPSEEEQYQAYRQMVEALQGKPLIVRTLDIGGDKEVGYLGLEREDNSFLGMRGIRLCFQRPDLFLPQLRAIYRAARHGPLKIMFPMVSTLEDFQKARDLAEGVRVEVGAPKVELGIMIEVPSAVMLAEELAREVDFFSIGTNDLTQYTLAMDRLHPELAHQADGLHPAVLRMIDHTVQAARKHGRWVGVCGGIAGDVEGALILTGLGVSELSVATPAVPTIKATLREKSHQDLVQLAQKALRCQTAREVRGLL</sequence>
<evidence type="ECO:0000256" key="9">
    <source>
        <dbReference type="ARBA" id="ARBA00022597"/>
    </source>
</evidence>
<dbReference type="Gene3D" id="3.50.30.10">
    <property type="entry name" value="Phosphohistidine domain"/>
    <property type="match status" value="1"/>
</dbReference>
<dbReference type="GO" id="GO:0016301">
    <property type="term" value="F:kinase activity"/>
    <property type="evidence" value="ECO:0007669"/>
    <property type="project" value="UniProtKB-KW"/>
</dbReference>
<dbReference type="CDD" id="cd00211">
    <property type="entry name" value="PTS_IIA_fru"/>
    <property type="match status" value="1"/>
</dbReference>
<dbReference type="OrthoDB" id="9765468at2"/>
<evidence type="ECO:0000256" key="11">
    <source>
        <dbReference type="ARBA" id="ARBA00022683"/>
    </source>
</evidence>
<evidence type="ECO:0000313" key="17">
    <source>
        <dbReference type="EMBL" id="GEM46929.1"/>
    </source>
</evidence>
<keyword evidence="11" id="KW-0598">Phosphotransferase system</keyword>
<comment type="caution">
    <text evidence="17">The sequence shown here is derived from an EMBL/GenBank/DDBJ whole genome shotgun (WGS) entry which is preliminary data.</text>
</comment>
<evidence type="ECO:0000256" key="13">
    <source>
        <dbReference type="ARBA" id="ARBA00022777"/>
    </source>
</evidence>
<dbReference type="PROSITE" id="PS00370">
    <property type="entry name" value="PEP_ENZYMES_PHOS_SITE"/>
    <property type="match status" value="1"/>
</dbReference>
<dbReference type="PROSITE" id="PS51094">
    <property type="entry name" value="PTS_EIIA_TYPE_2"/>
    <property type="match status" value="1"/>
</dbReference>
<evidence type="ECO:0000256" key="3">
    <source>
        <dbReference type="ARBA" id="ARBA00004496"/>
    </source>
</evidence>
<dbReference type="RefSeq" id="WP_146884774.1">
    <property type="nucleotide sequence ID" value="NZ_BJXB01000010.1"/>
</dbReference>
<reference evidence="17 18" key="1">
    <citation type="submission" date="2019-07" db="EMBL/GenBank/DDBJ databases">
        <title>Whole genome shotgun sequence of Deinococcus cellulosilyticus NBRC 106333.</title>
        <authorList>
            <person name="Hosoyama A."/>
            <person name="Uohara A."/>
            <person name="Ohji S."/>
            <person name="Ichikawa N."/>
        </authorList>
    </citation>
    <scope>NUCLEOTIDE SEQUENCE [LARGE SCALE GENOMIC DNA]</scope>
    <source>
        <strain evidence="17 18">NBRC 106333</strain>
    </source>
</reference>
<keyword evidence="9" id="KW-0762">Sugar transport</keyword>
<organism evidence="17 18">
    <name type="scientific">Deinococcus cellulosilyticus (strain DSM 18568 / NBRC 106333 / KACC 11606 / 5516J-15)</name>
    <dbReference type="NCBI Taxonomy" id="1223518"/>
    <lineage>
        <taxon>Bacteria</taxon>
        <taxon>Thermotogati</taxon>
        <taxon>Deinococcota</taxon>
        <taxon>Deinococci</taxon>
        <taxon>Deinococcales</taxon>
        <taxon>Deinococcaceae</taxon>
        <taxon>Deinococcus</taxon>
    </lineage>
</organism>
<dbReference type="InterPro" id="IPR036637">
    <property type="entry name" value="Phosphohistidine_dom_sf"/>
</dbReference>
<dbReference type="InterPro" id="IPR036618">
    <property type="entry name" value="PtsI_HPr-bd_sf"/>
</dbReference>
<dbReference type="Pfam" id="PF02896">
    <property type="entry name" value="PEP-utilizers_C"/>
    <property type="match status" value="1"/>
</dbReference>
<evidence type="ECO:0000256" key="14">
    <source>
        <dbReference type="ARBA" id="ARBA00022842"/>
    </source>
</evidence>
<keyword evidence="12" id="KW-0479">Metal-binding</keyword>
<keyword evidence="7" id="KW-0963">Cytoplasm</keyword>
<keyword evidence="14" id="KW-0460">Magnesium</keyword>
<dbReference type="InterPro" id="IPR015813">
    <property type="entry name" value="Pyrv/PenolPyrv_kinase-like_dom"/>
</dbReference>
<dbReference type="InterPro" id="IPR023151">
    <property type="entry name" value="PEP_util_CS"/>
</dbReference>
<evidence type="ECO:0000256" key="6">
    <source>
        <dbReference type="ARBA" id="ARBA00022448"/>
    </source>
</evidence>
<dbReference type="Pfam" id="PF00391">
    <property type="entry name" value="PEP-utilizers"/>
    <property type="match status" value="1"/>
</dbReference>
<comment type="subcellular location">
    <subcellularLocation>
        <location evidence="3">Cytoplasm</location>
    </subcellularLocation>
</comment>
<evidence type="ECO:0000256" key="8">
    <source>
        <dbReference type="ARBA" id="ARBA00022553"/>
    </source>
</evidence>
<evidence type="ECO:0000256" key="5">
    <source>
        <dbReference type="ARBA" id="ARBA00012232"/>
    </source>
</evidence>
<keyword evidence="8" id="KW-0597">Phosphoprotein</keyword>
<dbReference type="SUPFAM" id="SSF55804">
    <property type="entry name" value="Phoshotransferase/anion transport protein"/>
    <property type="match status" value="1"/>
</dbReference>
<evidence type="ECO:0000256" key="4">
    <source>
        <dbReference type="ARBA" id="ARBA00007837"/>
    </source>
</evidence>
<dbReference type="EC" id="2.7.3.9" evidence="5"/>
<dbReference type="SUPFAM" id="SSF47831">
    <property type="entry name" value="Enzyme I of the PEP:sugar phosphotransferase system HPr-binding (sub)domain"/>
    <property type="match status" value="1"/>
</dbReference>
<dbReference type="AlphaFoldDB" id="A0A511N256"/>
<keyword evidence="18" id="KW-1185">Reference proteome</keyword>
<dbReference type="InterPro" id="IPR006318">
    <property type="entry name" value="PTS_EI-like"/>
</dbReference>
<dbReference type="GO" id="GO:0009401">
    <property type="term" value="P:phosphoenolpyruvate-dependent sugar phosphotransferase system"/>
    <property type="evidence" value="ECO:0007669"/>
    <property type="project" value="UniProtKB-KW"/>
</dbReference>
<comment type="catalytic activity">
    <reaction evidence="1">
        <text>L-histidyl-[protein] + phosphoenolpyruvate = N(pros)-phospho-L-histidyl-[protein] + pyruvate</text>
        <dbReference type="Rhea" id="RHEA:23880"/>
        <dbReference type="Rhea" id="RHEA-COMP:9745"/>
        <dbReference type="Rhea" id="RHEA-COMP:9746"/>
        <dbReference type="ChEBI" id="CHEBI:15361"/>
        <dbReference type="ChEBI" id="CHEBI:29979"/>
        <dbReference type="ChEBI" id="CHEBI:58702"/>
        <dbReference type="ChEBI" id="CHEBI:64837"/>
        <dbReference type="EC" id="2.7.3.9"/>
    </reaction>
</comment>
<name>A0A511N256_DEIC1</name>
<keyword evidence="13" id="KW-0418">Kinase</keyword>
<evidence type="ECO:0000256" key="10">
    <source>
        <dbReference type="ARBA" id="ARBA00022679"/>
    </source>
</evidence>
<proteinExistence type="inferred from homology"/>
<dbReference type="NCBIfam" id="TIGR01003">
    <property type="entry name" value="PTS_HPr_family"/>
    <property type="match status" value="1"/>
</dbReference>
<dbReference type="GO" id="GO:0046872">
    <property type="term" value="F:metal ion binding"/>
    <property type="evidence" value="ECO:0007669"/>
    <property type="project" value="UniProtKB-KW"/>
</dbReference>
<dbReference type="SUPFAM" id="SSF55594">
    <property type="entry name" value="HPr-like"/>
    <property type="match status" value="1"/>
</dbReference>
<dbReference type="PRINTS" id="PR01736">
    <property type="entry name" value="PHPHTRNFRASE"/>
</dbReference>
<dbReference type="InterPro" id="IPR035895">
    <property type="entry name" value="HPr-like_sf"/>
</dbReference>
<dbReference type="SUPFAM" id="SSF52009">
    <property type="entry name" value="Phosphohistidine domain"/>
    <property type="match status" value="1"/>
</dbReference>
<dbReference type="Pfam" id="PF00381">
    <property type="entry name" value="PTS-HPr"/>
    <property type="match status" value="1"/>
</dbReference>
<keyword evidence="6" id="KW-0813">Transport</keyword>
<comment type="cofactor">
    <cofactor evidence="2">
        <name>Mg(2+)</name>
        <dbReference type="ChEBI" id="CHEBI:18420"/>
    </cofactor>
</comment>
<dbReference type="PROSITE" id="PS51350">
    <property type="entry name" value="PTS_HPR_DOM"/>
    <property type="match status" value="1"/>
</dbReference>
<dbReference type="InterPro" id="IPR000032">
    <property type="entry name" value="HPr-like"/>
</dbReference>
<evidence type="ECO:0000313" key="18">
    <source>
        <dbReference type="Proteomes" id="UP000321306"/>
    </source>
</evidence>
<dbReference type="PRINTS" id="PR00107">
    <property type="entry name" value="PHOSPHOCPHPR"/>
</dbReference>
<dbReference type="CDD" id="cd00367">
    <property type="entry name" value="PTS-HPr_like"/>
    <property type="match status" value="1"/>
</dbReference>
<dbReference type="Gene3D" id="3.40.930.10">
    <property type="entry name" value="Mannitol-specific EII, Chain A"/>
    <property type="match status" value="1"/>
</dbReference>
<dbReference type="PANTHER" id="PTHR46244">
    <property type="entry name" value="PHOSPHOENOLPYRUVATE-PROTEIN PHOSPHOTRANSFERASE"/>
    <property type="match status" value="1"/>
</dbReference>
<dbReference type="InterPro" id="IPR050499">
    <property type="entry name" value="PEP-utilizing_PTS_enzyme"/>
</dbReference>